<evidence type="ECO:0000313" key="8">
    <source>
        <dbReference type="Proteomes" id="UP000316095"/>
    </source>
</evidence>
<dbReference type="Gene3D" id="1.10.287.470">
    <property type="entry name" value="Helix hairpin bin"/>
    <property type="match status" value="1"/>
</dbReference>
<comment type="subcellular location">
    <subcellularLocation>
        <location evidence="1">Cell envelope</location>
    </subcellularLocation>
</comment>
<dbReference type="AlphaFoldDB" id="A0A5C5XEH4"/>
<gene>
    <name evidence="7" type="primary">yknX_2</name>
    <name evidence="7" type="ORF">Pan54_21830</name>
</gene>
<dbReference type="PANTHER" id="PTHR32347:SF23">
    <property type="entry name" value="BLL5650 PROTEIN"/>
    <property type="match status" value="1"/>
</dbReference>
<feature type="domain" description="EF-hand" evidence="5">
    <location>
        <begin position="550"/>
        <end position="572"/>
    </location>
</feature>
<sequence length="578" mass="64283">MVGSWFPSSSSLPANVITKPVSRGKFRITINERGFLDSQRNETLTCEVPGSTTIISIVDEGVSVKEGDVVVELDSSSLQEKARQQEIDVTQAEAKLSTAKENLEIQKTQNTSDIAFVELSLELAELDYNKYIEGELPQERDKITGQIRLKEEQLARKRESYEFTKRLAKKGYRSQSDLEAERIAVTQAEIELRVEQENFRVLENFTSKRTIRELEADATEFVRELDRVKRQASAALSKAEAEYQSALLTLEVEKEKYNEWLQHIEFCTLKAPQDGQIVYANASSGSRRGGSSEPEIYEGATVRERQALLKIPDLTKMKIDARIHESMISKLDLGLPVIIRADAQPGEVFNGVVSQISSVPLSGSFPNQDIKEYQIAVNLTDPPERVRLLRPGISAEFEVVVDDRDNVLQIPVQAVVQVGRDYYAWVVKGKSVERRKIKVANSNDTDLELLEGVNQGENVIMSPRSLFADEITQLEEVRIAELAENGEDDSANVQTESSKPKADRKGGADKPKGNRPAGGPGGGDPAAFFQRMDKDGDEALSKSELPEPMQAMFDTADSDSNGSLSLDEWKAVAAKRNR</sequence>
<evidence type="ECO:0000313" key="7">
    <source>
        <dbReference type="EMBL" id="TWT61447.1"/>
    </source>
</evidence>
<feature type="domain" description="Multidrug resistance protein MdtA-like C-terminal permuted SH3" evidence="6">
    <location>
        <begin position="406"/>
        <end position="462"/>
    </location>
</feature>
<feature type="coiled-coil region" evidence="3">
    <location>
        <begin position="178"/>
        <end position="256"/>
    </location>
</feature>
<dbReference type="InterPro" id="IPR050465">
    <property type="entry name" value="UPF0194_transport"/>
</dbReference>
<organism evidence="7 8">
    <name type="scientific">Rubinisphaera italica</name>
    <dbReference type="NCBI Taxonomy" id="2527969"/>
    <lineage>
        <taxon>Bacteria</taxon>
        <taxon>Pseudomonadati</taxon>
        <taxon>Planctomycetota</taxon>
        <taxon>Planctomycetia</taxon>
        <taxon>Planctomycetales</taxon>
        <taxon>Planctomycetaceae</taxon>
        <taxon>Rubinisphaera</taxon>
    </lineage>
</organism>
<proteinExistence type="predicted"/>
<dbReference type="InterPro" id="IPR058627">
    <property type="entry name" value="MdtA-like_C"/>
</dbReference>
<dbReference type="PROSITE" id="PS00018">
    <property type="entry name" value="EF_HAND_1"/>
    <property type="match status" value="1"/>
</dbReference>
<dbReference type="InterPro" id="IPR018247">
    <property type="entry name" value="EF_Hand_1_Ca_BS"/>
</dbReference>
<evidence type="ECO:0000256" key="2">
    <source>
        <dbReference type="ARBA" id="ARBA00023054"/>
    </source>
</evidence>
<comment type="caution">
    <text evidence="7">The sequence shown here is derived from an EMBL/GenBank/DDBJ whole genome shotgun (WGS) entry which is preliminary data.</text>
</comment>
<dbReference type="SUPFAM" id="SSF47473">
    <property type="entry name" value="EF-hand"/>
    <property type="match status" value="1"/>
</dbReference>
<dbReference type="Pfam" id="PF13202">
    <property type="entry name" value="EF-hand_5"/>
    <property type="match status" value="1"/>
</dbReference>
<evidence type="ECO:0000256" key="4">
    <source>
        <dbReference type="SAM" id="MobiDB-lite"/>
    </source>
</evidence>
<feature type="region of interest" description="Disordered" evidence="4">
    <location>
        <begin position="483"/>
        <end position="564"/>
    </location>
</feature>
<keyword evidence="2 3" id="KW-0175">Coiled coil</keyword>
<dbReference type="PANTHER" id="PTHR32347">
    <property type="entry name" value="EFFLUX SYSTEM COMPONENT YKNX-RELATED"/>
    <property type="match status" value="1"/>
</dbReference>
<name>A0A5C5XEH4_9PLAN</name>
<reference evidence="7 8" key="1">
    <citation type="submission" date="2019-02" db="EMBL/GenBank/DDBJ databases">
        <title>Deep-cultivation of Planctomycetes and their phenomic and genomic characterization uncovers novel biology.</title>
        <authorList>
            <person name="Wiegand S."/>
            <person name="Jogler M."/>
            <person name="Boedeker C."/>
            <person name="Pinto D."/>
            <person name="Vollmers J."/>
            <person name="Rivas-Marin E."/>
            <person name="Kohn T."/>
            <person name="Peeters S.H."/>
            <person name="Heuer A."/>
            <person name="Rast P."/>
            <person name="Oberbeckmann S."/>
            <person name="Bunk B."/>
            <person name="Jeske O."/>
            <person name="Meyerdierks A."/>
            <person name="Storesund J.E."/>
            <person name="Kallscheuer N."/>
            <person name="Luecker S."/>
            <person name="Lage O.M."/>
            <person name="Pohl T."/>
            <person name="Merkel B.J."/>
            <person name="Hornburger P."/>
            <person name="Mueller R.-W."/>
            <person name="Bruemmer F."/>
            <person name="Labrenz M."/>
            <person name="Spormann A.M."/>
            <person name="Op Den Camp H."/>
            <person name="Overmann J."/>
            <person name="Amann R."/>
            <person name="Jetten M.S.M."/>
            <person name="Mascher T."/>
            <person name="Medema M.H."/>
            <person name="Devos D.P."/>
            <person name="Kaster A.-K."/>
            <person name="Ovreas L."/>
            <person name="Rohde M."/>
            <person name="Galperin M.Y."/>
            <person name="Jogler C."/>
        </authorList>
    </citation>
    <scope>NUCLEOTIDE SEQUENCE [LARGE SCALE GENOMIC DNA]</scope>
    <source>
        <strain evidence="7 8">Pan54</strain>
    </source>
</reference>
<feature type="compositionally biased region" description="Basic and acidic residues" evidence="4">
    <location>
        <begin position="498"/>
        <end position="512"/>
    </location>
</feature>
<dbReference type="Pfam" id="PF25967">
    <property type="entry name" value="RND-MFP_C"/>
    <property type="match status" value="1"/>
</dbReference>
<dbReference type="Gene3D" id="2.40.30.170">
    <property type="match status" value="1"/>
</dbReference>
<dbReference type="InterPro" id="IPR011992">
    <property type="entry name" value="EF-hand-dom_pair"/>
</dbReference>
<evidence type="ECO:0000256" key="1">
    <source>
        <dbReference type="ARBA" id="ARBA00004196"/>
    </source>
</evidence>
<dbReference type="Gene3D" id="2.40.420.20">
    <property type="match status" value="1"/>
</dbReference>
<evidence type="ECO:0000256" key="3">
    <source>
        <dbReference type="SAM" id="Coils"/>
    </source>
</evidence>
<dbReference type="RefSeq" id="WP_165441706.1">
    <property type="nucleotide sequence ID" value="NZ_SJPG01000001.1"/>
</dbReference>
<dbReference type="EMBL" id="SJPG01000001">
    <property type="protein sequence ID" value="TWT61447.1"/>
    <property type="molecule type" value="Genomic_DNA"/>
</dbReference>
<evidence type="ECO:0000259" key="5">
    <source>
        <dbReference type="Pfam" id="PF13202"/>
    </source>
</evidence>
<dbReference type="Proteomes" id="UP000316095">
    <property type="component" value="Unassembled WGS sequence"/>
</dbReference>
<evidence type="ECO:0000259" key="6">
    <source>
        <dbReference type="Pfam" id="PF25967"/>
    </source>
</evidence>
<dbReference type="Gene3D" id="2.40.50.100">
    <property type="match status" value="1"/>
</dbReference>
<dbReference type="GO" id="GO:0030313">
    <property type="term" value="C:cell envelope"/>
    <property type="evidence" value="ECO:0007669"/>
    <property type="project" value="UniProtKB-SubCell"/>
</dbReference>
<feature type="coiled-coil region" evidence="3">
    <location>
        <begin position="75"/>
        <end position="109"/>
    </location>
</feature>
<accession>A0A5C5XEH4</accession>
<keyword evidence="8" id="KW-1185">Reference proteome</keyword>
<dbReference type="InterPro" id="IPR002048">
    <property type="entry name" value="EF_hand_dom"/>
</dbReference>
<dbReference type="GO" id="GO:0005509">
    <property type="term" value="F:calcium ion binding"/>
    <property type="evidence" value="ECO:0007669"/>
    <property type="project" value="InterPro"/>
</dbReference>
<feature type="compositionally biased region" description="Basic and acidic residues" evidence="4">
    <location>
        <begin position="531"/>
        <end position="545"/>
    </location>
</feature>
<dbReference type="Gene3D" id="1.10.238.10">
    <property type="entry name" value="EF-hand"/>
    <property type="match status" value="1"/>
</dbReference>
<protein>
    <submittedName>
        <fullName evidence="7">Putative efflux system component YknX</fullName>
    </submittedName>
</protein>